<evidence type="ECO:0000313" key="12">
    <source>
        <dbReference type="Proteomes" id="UP000604341"/>
    </source>
</evidence>
<evidence type="ECO:0000256" key="1">
    <source>
        <dbReference type="ARBA" id="ARBA00007074"/>
    </source>
</evidence>
<dbReference type="PANTHER" id="PTHR47360">
    <property type="entry name" value="MUREIN DD-ENDOPEPTIDASE MEPS/MUREIN LD-CARBOXYPEPTIDASE"/>
    <property type="match status" value="1"/>
</dbReference>
<dbReference type="SUPFAM" id="SSF54106">
    <property type="entry name" value="LysM domain"/>
    <property type="match status" value="2"/>
</dbReference>
<dbReference type="PROSITE" id="PS51935">
    <property type="entry name" value="NLPC_P60"/>
    <property type="match status" value="1"/>
</dbReference>
<evidence type="ECO:0000256" key="4">
    <source>
        <dbReference type="ARBA" id="ARBA00022737"/>
    </source>
</evidence>
<evidence type="ECO:0000256" key="2">
    <source>
        <dbReference type="ARBA" id="ARBA00022670"/>
    </source>
</evidence>
<name>A0ABQ2FK85_9DEIO</name>
<keyword evidence="3 8" id="KW-0732">Signal</keyword>
<dbReference type="Pfam" id="PF00877">
    <property type="entry name" value="NLPC_P60"/>
    <property type="match status" value="1"/>
</dbReference>
<dbReference type="RefSeq" id="WP_189068374.1">
    <property type="nucleotide sequence ID" value="NZ_BMPE01000002.1"/>
</dbReference>
<evidence type="ECO:0000259" key="9">
    <source>
        <dbReference type="PROSITE" id="PS51782"/>
    </source>
</evidence>
<sequence length="338" mass="34859">MPEARFLPAFLLLGALLVGGAHAQAVFTEPSSSGPAAAADGPSSVTVQPGDTAFSLARRAGLSVADLLALNHLSSADLKVGQVLTLRVVPTTYQVQPGDTLYALARRFNVTVEALLTASTLPTGTVLKVGQMLTLPPGAALPAGPSAGAAVLSTPALTAAPVPTGRVDSPFQPLNPAQQLPSLQPGRPMPAPHPGGPQGVTAPATPLPDWRNAALNLLNTPYVLGGVTRSGTDCSGLVLQVFTPLGVNLPRTSAEQARAGQPVETDALEPGDLVFFDTEGSGKVSHVGIYLGDDQFISANSYQGRVTVDRLHADRYWAPRYVGARRVLTPVTAFAPGH</sequence>
<dbReference type="Proteomes" id="UP000604341">
    <property type="component" value="Unassembled WGS sequence"/>
</dbReference>
<feature type="domain" description="LysM" evidence="9">
    <location>
        <begin position="43"/>
        <end position="86"/>
    </location>
</feature>
<evidence type="ECO:0000256" key="7">
    <source>
        <dbReference type="SAM" id="MobiDB-lite"/>
    </source>
</evidence>
<comment type="caution">
    <text evidence="11">The sequence shown here is derived from an EMBL/GenBank/DDBJ whole genome shotgun (WGS) entry which is preliminary data.</text>
</comment>
<keyword evidence="2" id="KW-0645">Protease</keyword>
<dbReference type="Gene3D" id="3.10.350.10">
    <property type="entry name" value="LysM domain"/>
    <property type="match status" value="2"/>
</dbReference>
<evidence type="ECO:0000256" key="5">
    <source>
        <dbReference type="ARBA" id="ARBA00022801"/>
    </source>
</evidence>
<accession>A0ABQ2FK85</accession>
<feature type="domain" description="NlpC/P60" evidence="10">
    <location>
        <begin position="204"/>
        <end position="328"/>
    </location>
</feature>
<protein>
    <submittedName>
        <fullName evidence="11">Peptidase</fullName>
    </submittedName>
</protein>
<dbReference type="InterPro" id="IPR052062">
    <property type="entry name" value="Murein_DD/LD_carboxypeptidase"/>
</dbReference>
<dbReference type="InterPro" id="IPR036779">
    <property type="entry name" value="LysM_dom_sf"/>
</dbReference>
<dbReference type="EMBL" id="BMPE01000002">
    <property type="protein sequence ID" value="GGK97821.1"/>
    <property type="molecule type" value="Genomic_DNA"/>
</dbReference>
<evidence type="ECO:0000313" key="11">
    <source>
        <dbReference type="EMBL" id="GGK97821.1"/>
    </source>
</evidence>
<gene>
    <name evidence="11" type="ORF">GCM10010844_15120</name>
</gene>
<dbReference type="InterPro" id="IPR038765">
    <property type="entry name" value="Papain-like_cys_pep_sf"/>
</dbReference>
<feature type="chain" id="PRO_5045242414" evidence="8">
    <location>
        <begin position="24"/>
        <end position="338"/>
    </location>
</feature>
<reference evidence="12" key="1">
    <citation type="journal article" date="2019" name="Int. J. Syst. Evol. Microbiol.">
        <title>The Global Catalogue of Microorganisms (GCM) 10K type strain sequencing project: providing services to taxonomists for standard genome sequencing and annotation.</title>
        <authorList>
            <consortium name="The Broad Institute Genomics Platform"/>
            <consortium name="The Broad Institute Genome Sequencing Center for Infectious Disease"/>
            <person name="Wu L."/>
            <person name="Ma J."/>
        </authorList>
    </citation>
    <scope>NUCLEOTIDE SEQUENCE [LARGE SCALE GENOMIC DNA]</scope>
    <source>
        <strain evidence="12">JCM 19173</strain>
    </source>
</reference>
<feature type="signal peptide" evidence="8">
    <location>
        <begin position="1"/>
        <end position="23"/>
    </location>
</feature>
<dbReference type="InterPro" id="IPR000064">
    <property type="entry name" value="NLP_P60_dom"/>
</dbReference>
<keyword evidence="12" id="KW-1185">Reference proteome</keyword>
<evidence type="ECO:0000259" key="10">
    <source>
        <dbReference type="PROSITE" id="PS51935"/>
    </source>
</evidence>
<dbReference type="Pfam" id="PF01476">
    <property type="entry name" value="LysM"/>
    <property type="match status" value="2"/>
</dbReference>
<feature type="domain" description="LysM" evidence="9">
    <location>
        <begin position="91"/>
        <end position="135"/>
    </location>
</feature>
<dbReference type="PROSITE" id="PS51782">
    <property type="entry name" value="LYSM"/>
    <property type="match status" value="2"/>
</dbReference>
<proteinExistence type="inferred from homology"/>
<dbReference type="InterPro" id="IPR018392">
    <property type="entry name" value="LysM"/>
</dbReference>
<evidence type="ECO:0000256" key="8">
    <source>
        <dbReference type="SAM" id="SignalP"/>
    </source>
</evidence>
<keyword evidence="4" id="KW-0677">Repeat</keyword>
<dbReference type="PANTHER" id="PTHR47360:SF1">
    <property type="entry name" value="ENDOPEPTIDASE NLPC-RELATED"/>
    <property type="match status" value="1"/>
</dbReference>
<keyword evidence="6" id="KW-0788">Thiol protease</keyword>
<keyword evidence="5" id="KW-0378">Hydrolase</keyword>
<dbReference type="Gene3D" id="3.90.1720.10">
    <property type="entry name" value="endopeptidase domain like (from Nostoc punctiforme)"/>
    <property type="match status" value="1"/>
</dbReference>
<dbReference type="SUPFAM" id="SSF54001">
    <property type="entry name" value="Cysteine proteinases"/>
    <property type="match status" value="1"/>
</dbReference>
<dbReference type="CDD" id="cd00118">
    <property type="entry name" value="LysM"/>
    <property type="match status" value="2"/>
</dbReference>
<feature type="region of interest" description="Disordered" evidence="7">
    <location>
        <begin position="165"/>
        <end position="201"/>
    </location>
</feature>
<comment type="similarity">
    <text evidence="1">Belongs to the peptidase C40 family.</text>
</comment>
<evidence type="ECO:0000256" key="3">
    <source>
        <dbReference type="ARBA" id="ARBA00022729"/>
    </source>
</evidence>
<evidence type="ECO:0000256" key="6">
    <source>
        <dbReference type="ARBA" id="ARBA00022807"/>
    </source>
</evidence>
<dbReference type="SMART" id="SM00257">
    <property type="entry name" value="LysM"/>
    <property type="match status" value="2"/>
</dbReference>
<organism evidence="11 12">
    <name type="scientific">Deinococcus radiotolerans</name>
    <dbReference type="NCBI Taxonomy" id="1309407"/>
    <lineage>
        <taxon>Bacteria</taxon>
        <taxon>Thermotogati</taxon>
        <taxon>Deinococcota</taxon>
        <taxon>Deinococci</taxon>
        <taxon>Deinococcales</taxon>
        <taxon>Deinococcaceae</taxon>
        <taxon>Deinococcus</taxon>
    </lineage>
</organism>